<name>A0ABV6KHG1_9BACI</name>
<dbReference type="InterPro" id="IPR000182">
    <property type="entry name" value="GNAT_dom"/>
</dbReference>
<protein>
    <submittedName>
        <fullName evidence="2">GNAT family N-acetyltransferase</fullName>
        <ecNumber evidence="2">2.3.-.-</ecNumber>
    </submittedName>
</protein>
<dbReference type="PROSITE" id="PS51186">
    <property type="entry name" value="GNAT"/>
    <property type="match status" value="1"/>
</dbReference>
<keyword evidence="3" id="KW-1185">Reference proteome</keyword>
<proteinExistence type="predicted"/>
<evidence type="ECO:0000313" key="2">
    <source>
        <dbReference type="EMBL" id="MFC0472490.1"/>
    </source>
</evidence>
<sequence length="138" mass="15775">MINITSKTITPEVSELLSYATSEAKIVQSYENYVKFPDHVLYGFEYGRKIVGCIGIKLLGRDKIEIVHIAVAPNLRGNRIGSKMIEFICNEHSPKILYAETDNDAVDFYIKFGFKITNLGEKYPGVERFLCEYEIIKE</sequence>
<keyword evidence="2" id="KW-0808">Transferase</keyword>
<accession>A0ABV6KHG1</accession>
<dbReference type="Gene3D" id="3.40.630.30">
    <property type="match status" value="1"/>
</dbReference>
<evidence type="ECO:0000313" key="3">
    <source>
        <dbReference type="Proteomes" id="UP001589838"/>
    </source>
</evidence>
<dbReference type="SUPFAM" id="SSF55729">
    <property type="entry name" value="Acyl-CoA N-acyltransferases (Nat)"/>
    <property type="match status" value="1"/>
</dbReference>
<dbReference type="CDD" id="cd04301">
    <property type="entry name" value="NAT_SF"/>
    <property type="match status" value="1"/>
</dbReference>
<reference evidence="2 3" key="1">
    <citation type="submission" date="2024-09" db="EMBL/GenBank/DDBJ databases">
        <authorList>
            <person name="Sun Q."/>
            <person name="Mori K."/>
        </authorList>
    </citation>
    <scope>NUCLEOTIDE SEQUENCE [LARGE SCALE GENOMIC DNA]</scope>
    <source>
        <strain evidence="2 3">NCAIM B.02610</strain>
    </source>
</reference>
<organism evidence="2 3">
    <name type="scientific">Halalkalibacter kiskunsagensis</name>
    <dbReference type="NCBI Taxonomy" id="1548599"/>
    <lineage>
        <taxon>Bacteria</taxon>
        <taxon>Bacillati</taxon>
        <taxon>Bacillota</taxon>
        <taxon>Bacilli</taxon>
        <taxon>Bacillales</taxon>
        <taxon>Bacillaceae</taxon>
        <taxon>Halalkalibacter</taxon>
    </lineage>
</organism>
<evidence type="ECO:0000259" key="1">
    <source>
        <dbReference type="PROSITE" id="PS51186"/>
    </source>
</evidence>
<dbReference type="InterPro" id="IPR016181">
    <property type="entry name" value="Acyl_CoA_acyltransferase"/>
</dbReference>
<dbReference type="RefSeq" id="WP_335963411.1">
    <property type="nucleotide sequence ID" value="NZ_JAXBLX010000050.1"/>
</dbReference>
<feature type="domain" description="N-acetyltransferase" evidence="1">
    <location>
        <begin position="4"/>
        <end position="138"/>
    </location>
</feature>
<dbReference type="EC" id="2.3.-.-" evidence="2"/>
<keyword evidence="2" id="KW-0012">Acyltransferase</keyword>
<dbReference type="Pfam" id="PF13508">
    <property type="entry name" value="Acetyltransf_7"/>
    <property type="match status" value="1"/>
</dbReference>
<dbReference type="GO" id="GO:0016746">
    <property type="term" value="F:acyltransferase activity"/>
    <property type="evidence" value="ECO:0007669"/>
    <property type="project" value="UniProtKB-KW"/>
</dbReference>
<comment type="caution">
    <text evidence="2">The sequence shown here is derived from an EMBL/GenBank/DDBJ whole genome shotgun (WGS) entry which is preliminary data.</text>
</comment>
<dbReference type="EMBL" id="JBHLUX010000078">
    <property type="protein sequence ID" value="MFC0472490.1"/>
    <property type="molecule type" value="Genomic_DNA"/>
</dbReference>
<gene>
    <name evidence="2" type="ORF">ACFFHM_18890</name>
</gene>
<dbReference type="Proteomes" id="UP001589838">
    <property type="component" value="Unassembled WGS sequence"/>
</dbReference>